<dbReference type="KEGG" id="azc:AZC_0648"/>
<dbReference type="EMBL" id="AP009384">
    <property type="protein sequence ID" value="BAF86646.1"/>
    <property type="molecule type" value="Genomic_DNA"/>
</dbReference>
<dbReference type="Pfam" id="PF06429">
    <property type="entry name" value="Flg_bbr_C"/>
    <property type="match status" value="1"/>
</dbReference>
<evidence type="ECO:0000256" key="2">
    <source>
        <dbReference type="ARBA" id="ARBA00004613"/>
    </source>
</evidence>
<accession>A8IPL7</accession>
<evidence type="ECO:0000256" key="6">
    <source>
        <dbReference type="ARBA" id="ARBA00023143"/>
    </source>
</evidence>
<protein>
    <recommendedName>
        <fullName evidence="4">Flagellar hook-associated protein 1</fullName>
    </recommendedName>
</protein>
<reference evidence="9 10" key="4">
    <citation type="journal article" date="2009" name="Appl. Environ. Microbiol.">
        <title>Comparative genome-wide transcriptional profiling of Azorhizobium caulinodans ORS571 grown under free-living and symbiotic conditions.</title>
        <authorList>
            <person name="Tsukada S."/>
            <person name="Aono T."/>
            <person name="Akiba N."/>
            <person name="Lee KB."/>
            <person name="Liu CT."/>
            <person name="Toyazaki H."/>
            <person name="Oyaizu H."/>
        </authorList>
    </citation>
    <scope>NUCLEOTIDE SEQUENCE [LARGE SCALE GENOMIC DNA]</scope>
    <source>
        <strain evidence="10">ATCC 43989 / DSM 5975 / JCM 20966 / LMG 6465 / NBRC 14845 / NCIMB 13405 / ORS 571</strain>
    </source>
</reference>
<dbReference type="InterPro" id="IPR010930">
    <property type="entry name" value="Flg_bb/hook_C_dom"/>
</dbReference>
<dbReference type="PANTHER" id="PTHR30033">
    <property type="entry name" value="FLAGELLAR HOOK-ASSOCIATED PROTEIN 1"/>
    <property type="match status" value="1"/>
</dbReference>
<evidence type="ECO:0000313" key="10">
    <source>
        <dbReference type="Proteomes" id="UP000000270"/>
    </source>
</evidence>
<evidence type="ECO:0000256" key="5">
    <source>
        <dbReference type="ARBA" id="ARBA00022525"/>
    </source>
</evidence>
<dbReference type="Pfam" id="PF22638">
    <property type="entry name" value="FlgK_D1"/>
    <property type="match status" value="1"/>
</dbReference>
<evidence type="ECO:0000313" key="9">
    <source>
        <dbReference type="EMBL" id="BAF86646.1"/>
    </source>
</evidence>
<dbReference type="PANTHER" id="PTHR30033:SF1">
    <property type="entry name" value="FLAGELLAR HOOK-ASSOCIATED PROTEIN 1"/>
    <property type="match status" value="1"/>
</dbReference>
<evidence type="ECO:0000259" key="8">
    <source>
        <dbReference type="Pfam" id="PF22638"/>
    </source>
</evidence>
<dbReference type="AlphaFoldDB" id="A8IPL7"/>
<keyword evidence="10" id="KW-1185">Reference proteome</keyword>
<sequence>MSLTSAFSTARNSLLNTATQLSTSAKNIENASNTSYSRKNANLVSGDAGNTSVVVARAGDAALFLKMLDATSNSSKYAALLTGLTTLQSTIGDTETDTSVAARLSTFQTALSSYANAPDNDTLGQAAITAAENLATALNSSTRTVQSVRAEADANIANSVSKVNDLLSQFKIANDAVIAGTVKGDDISDALDARDAVLSKLSEEMGVTTVLGQNNDMKLYTDGGATLFDQSPRSVTFVPSATFDGTTVGNAVYVDGVAVTGASSVMPLKSGAIAGYAEMRDVTTVTYQDQLDEVARGLISAFQETDQSGGGGAAKSGLFTNGIDTTVAGGLTRNLAATITVNTAAVVSKGGSVSTLRDGGMNGAAYAYNTTNAASFGTRLAALQTAIKAQQTFSSTTQLTSGVSLQTFASSSVSWLEGLRTSTTNKSETQKTLLSQASTAVSNASGVNTDQEYATQLQLEKSYQASSKILSAVQSMYDALFSAIR</sequence>
<keyword evidence="5" id="KW-0964">Secreted</keyword>
<evidence type="ECO:0000256" key="1">
    <source>
        <dbReference type="ARBA" id="ARBA00004365"/>
    </source>
</evidence>
<reference evidence="9 10" key="3">
    <citation type="journal article" date="2008" name="BMC Genomics">
        <title>The genome of the versatile nitrogen fixer Azorhizobium caulinodans ORS571.</title>
        <authorList>
            <person name="Lee KB."/>
            <person name="Backer P.D."/>
            <person name="Aono T."/>
            <person name="Liu CT."/>
            <person name="Suzuki S."/>
            <person name="Suzuki T."/>
            <person name="Kaneko T."/>
            <person name="Yamada M."/>
            <person name="Tabata S."/>
            <person name="Kupfer D.M."/>
            <person name="Najar F.Z."/>
            <person name="Wiley G.B."/>
            <person name="Roe B."/>
            <person name="Binnewies T.T."/>
            <person name="Ussery D.W."/>
            <person name="D'Haeze W."/>
            <person name="Herder J.D."/>
            <person name="Gevers D."/>
            <person name="Vereecke D."/>
            <person name="Holsters M."/>
            <person name="Oyaizu H."/>
        </authorList>
    </citation>
    <scope>NUCLEOTIDE SEQUENCE [LARGE SCALE GENOMIC DNA]</scope>
    <source>
        <strain evidence="10">ATCC 43989 / DSM 5975 / JCM 20966 / LMG 6465 / NBRC 14845 / NCIMB 13405 / ORS 571</strain>
    </source>
</reference>
<organism evidence="9 10">
    <name type="scientific">Azorhizobium caulinodans (strain ATCC 43989 / DSM 5975 / JCM 20966 / LMG 6465 / NBRC 14845 / NCIMB 13405 / ORS 571)</name>
    <dbReference type="NCBI Taxonomy" id="438753"/>
    <lineage>
        <taxon>Bacteria</taxon>
        <taxon>Pseudomonadati</taxon>
        <taxon>Pseudomonadota</taxon>
        <taxon>Alphaproteobacteria</taxon>
        <taxon>Hyphomicrobiales</taxon>
        <taxon>Xanthobacteraceae</taxon>
        <taxon>Azorhizobium</taxon>
    </lineage>
</organism>
<keyword evidence="6" id="KW-0975">Bacterial flagellum</keyword>
<dbReference type="GO" id="GO:0009424">
    <property type="term" value="C:bacterial-type flagellum hook"/>
    <property type="evidence" value="ECO:0007669"/>
    <property type="project" value="InterPro"/>
</dbReference>
<evidence type="ECO:0000256" key="4">
    <source>
        <dbReference type="ARBA" id="ARBA00016244"/>
    </source>
</evidence>
<dbReference type="NCBIfam" id="TIGR02492">
    <property type="entry name" value="flgK_ends"/>
    <property type="match status" value="1"/>
</dbReference>
<name>A8IPL7_AZOC5</name>
<dbReference type="Proteomes" id="UP000000270">
    <property type="component" value="Chromosome"/>
</dbReference>
<dbReference type="GO" id="GO:0044780">
    <property type="term" value="P:bacterial-type flagellum assembly"/>
    <property type="evidence" value="ECO:0007669"/>
    <property type="project" value="InterPro"/>
</dbReference>
<reference evidence="9 10" key="5">
    <citation type="journal article" date="2010" name="Appl. Environ. Microbiol.">
        <title>phrR-like gene praR of Azorhizobium caulinodans ORS571 is essential for symbiosis with Sesbania rostrata and is involved in expression of reb genes.</title>
        <authorList>
            <person name="Akiba N."/>
            <person name="Aono T."/>
            <person name="Toyazaki H."/>
            <person name="Sato S."/>
            <person name="Oyaizu H."/>
        </authorList>
    </citation>
    <scope>NUCLEOTIDE SEQUENCE [LARGE SCALE GENOMIC DNA]</scope>
    <source>
        <strain evidence="10">ATCC 43989 / DSM 5975 / JCM 20966 / LMG 6465 / NBRC 14845 / NCIMB 13405 / ORS 571</strain>
    </source>
</reference>
<dbReference type="eggNOG" id="COG1256">
    <property type="taxonomic scope" value="Bacteria"/>
</dbReference>
<gene>
    <name evidence="9" type="primary">flgK</name>
    <name evidence="9" type="ordered locus">AZC_0648</name>
</gene>
<dbReference type="HOGENOM" id="CLU_012762_3_2_5"/>
<feature type="domain" description="Flagellar hook-associated protein FlgK helical" evidence="8">
    <location>
        <begin position="86"/>
        <end position="309"/>
    </location>
</feature>
<feature type="domain" description="Flagellar basal-body/hook protein C-terminal" evidence="7">
    <location>
        <begin position="443"/>
        <end position="480"/>
    </location>
</feature>
<comment type="subcellular location">
    <subcellularLocation>
        <location evidence="1">Bacterial flagellum</location>
    </subcellularLocation>
    <subcellularLocation>
        <location evidence="2">Secreted</location>
    </subcellularLocation>
</comment>
<dbReference type="STRING" id="438753.AZC_0648"/>
<dbReference type="SUPFAM" id="SSF64518">
    <property type="entry name" value="Phase 1 flagellin"/>
    <property type="match status" value="1"/>
</dbReference>
<dbReference type="InterPro" id="IPR053927">
    <property type="entry name" value="FlgK_helical"/>
</dbReference>
<dbReference type="GO" id="GO:0005198">
    <property type="term" value="F:structural molecule activity"/>
    <property type="evidence" value="ECO:0007669"/>
    <property type="project" value="InterPro"/>
</dbReference>
<evidence type="ECO:0000256" key="3">
    <source>
        <dbReference type="ARBA" id="ARBA00009677"/>
    </source>
</evidence>
<dbReference type="RefSeq" id="WP_012169179.1">
    <property type="nucleotide sequence ID" value="NC_009937.1"/>
</dbReference>
<reference evidence="9 10" key="1">
    <citation type="journal article" date="2007" name="Appl. Environ. Microbiol.">
        <title>Rhizobial factors required for stem nodule maturation and maintenance in Sesbania rostrata-Azorhizobium caulinodans ORS571 symbiosis.</title>
        <authorList>
            <person name="Suzuki S."/>
            <person name="Aono T."/>
            <person name="Lee KB."/>
            <person name="Suzuki T."/>
            <person name="Liu CT."/>
            <person name="Miwa H."/>
            <person name="Wakao S."/>
            <person name="Iki T."/>
            <person name="Oyaizu H."/>
        </authorList>
    </citation>
    <scope>NUCLEOTIDE SEQUENCE [LARGE SCALE GENOMIC DNA]</scope>
    <source>
        <strain evidence="10">ATCC 43989 / DSM 5975 / JCM 20966 / LMG 6465 / NBRC 14845 / NCIMB 13405 / ORS 571</strain>
    </source>
</reference>
<evidence type="ECO:0000259" key="7">
    <source>
        <dbReference type="Pfam" id="PF06429"/>
    </source>
</evidence>
<dbReference type="GO" id="GO:0005576">
    <property type="term" value="C:extracellular region"/>
    <property type="evidence" value="ECO:0007669"/>
    <property type="project" value="UniProtKB-SubCell"/>
</dbReference>
<reference evidence="9 10" key="6">
    <citation type="journal article" date="2011" name="Appl. Environ. Microbiol.">
        <title>Involvement of the azorhizobial chromosome partition gene (parA) in the onset of bacteroid differentiation during Sesbania rostrata stem nodule development.</title>
        <authorList>
            <person name="Liu CT."/>
            <person name="Lee KB."/>
            <person name="Wang YS."/>
            <person name="Peng MH."/>
            <person name="Lee KT."/>
            <person name="Suzuki S."/>
            <person name="Suzuki T."/>
            <person name="Oyaizu H."/>
        </authorList>
    </citation>
    <scope>NUCLEOTIDE SEQUENCE [LARGE SCALE GENOMIC DNA]</scope>
    <source>
        <strain evidence="10">ATCC 43989 / DSM 5975 / JCM 20966 / LMG 6465 / NBRC 14845 / NCIMB 13405 / ORS 571</strain>
    </source>
</reference>
<reference evidence="10" key="2">
    <citation type="submission" date="2007-04" db="EMBL/GenBank/DDBJ databases">
        <title>Complete genome sequence of the nitrogen-fixing bacterium Azorhizobium caulinodans ORS571.</title>
        <authorList>
            <person name="Lee K.B."/>
            <person name="Backer P.D."/>
            <person name="Aono T."/>
            <person name="Liu C.T."/>
            <person name="Suzuki S."/>
            <person name="Suzuki T."/>
            <person name="Kaneko T."/>
            <person name="Yamada M."/>
            <person name="Tabata S."/>
            <person name="Kupfer D.M."/>
            <person name="Najar F.Z."/>
            <person name="Wiley G.B."/>
            <person name="Roe B."/>
            <person name="Binnewies T."/>
            <person name="Ussery D."/>
            <person name="Vereecke D."/>
            <person name="Gevers D."/>
            <person name="Holsters M."/>
            <person name="Oyaizu H."/>
        </authorList>
    </citation>
    <scope>NUCLEOTIDE SEQUENCE [LARGE SCALE GENOMIC DNA]</scope>
    <source>
        <strain evidence="10">ATCC 43989 / DSM 5975 / JCM 20966 / LMG 6465 / NBRC 14845 / NCIMB 13405 / ORS 571</strain>
    </source>
</reference>
<dbReference type="InterPro" id="IPR002371">
    <property type="entry name" value="FlgK"/>
</dbReference>
<comment type="similarity">
    <text evidence="3">Belongs to the flagella basal body rod proteins family.</text>
</comment>
<proteinExistence type="inferred from homology"/>